<comment type="caution">
    <text evidence="2">The sequence shown here is derived from an EMBL/GenBank/DDBJ whole genome shotgun (WGS) entry which is preliminary data.</text>
</comment>
<accession>X0TPR4</accession>
<dbReference type="AlphaFoldDB" id="X0TPR4"/>
<sequence>MTRVSIVEAGEDIPEAVRRAVELVGGLGLRGGERVVVKPNLCNAKNPDGMVITDFRIIEAVIGLVREHSGSVVVVESDNISDTADNRARKSGLLDLLDGLGVEFLNLSGDDYEVHEVAGRKLRLPRTVLDADYFVNLPKIKTEGHVKVTLSIKNLFGVPQRRKKSSLHSKLGEILPYLAKVIRSDLIVVDGIVAMEGNGPLIGTPRELGVVVGGVNPVSVDAV</sequence>
<feature type="domain" description="DUF362" evidence="1">
    <location>
        <begin position="35"/>
        <end position="223"/>
    </location>
</feature>
<proteinExistence type="predicted"/>
<evidence type="ECO:0000259" key="1">
    <source>
        <dbReference type="Pfam" id="PF04015"/>
    </source>
</evidence>
<feature type="non-terminal residue" evidence="2">
    <location>
        <position position="223"/>
    </location>
</feature>
<evidence type="ECO:0000313" key="2">
    <source>
        <dbReference type="EMBL" id="GAF78105.1"/>
    </source>
</evidence>
<organism evidence="2">
    <name type="scientific">marine sediment metagenome</name>
    <dbReference type="NCBI Taxonomy" id="412755"/>
    <lineage>
        <taxon>unclassified sequences</taxon>
        <taxon>metagenomes</taxon>
        <taxon>ecological metagenomes</taxon>
    </lineage>
</organism>
<dbReference type="InterPro" id="IPR007160">
    <property type="entry name" value="DUF362"/>
</dbReference>
<reference evidence="2" key="1">
    <citation type="journal article" date="2014" name="Front. Microbiol.">
        <title>High frequency of phylogenetically diverse reductive dehalogenase-homologous genes in deep subseafloor sedimentary metagenomes.</title>
        <authorList>
            <person name="Kawai M."/>
            <person name="Futagami T."/>
            <person name="Toyoda A."/>
            <person name="Takaki Y."/>
            <person name="Nishi S."/>
            <person name="Hori S."/>
            <person name="Arai W."/>
            <person name="Tsubouchi T."/>
            <person name="Morono Y."/>
            <person name="Uchiyama I."/>
            <person name="Ito T."/>
            <person name="Fujiyama A."/>
            <person name="Inagaki F."/>
            <person name="Takami H."/>
        </authorList>
    </citation>
    <scope>NUCLEOTIDE SEQUENCE</scope>
    <source>
        <strain evidence="2">Expedition CK06-06</strain>
    </source>
</reference>
<dbReference type="Pfam" id="PF04015">
    <property type="entry name" value="DUF362"/>
    <property type="match status" value="1"/>
</dbReference>
<protein>
    <recommendedName>
        <fullName evidence="1">DUF362 domain-containing protein</fullName>
    </recommendedName>
</protein>
<dbReference type="EMBL" id="BARS01009683">
    <property type="protein sequence ID" value="GAF78105.1"/>
    <property type="molecule type" value="Genomic_DNA"/>
</dbReference>
<name>X0TPR4_9ZZZZ</name>
<gene>
    <name evidence="2" type="ORF">S01H1_18151</name>
</gene>